<reference evidence="1 2" key="1">
    <citation type="journal article" date="2022" name="Int. J. Syst. Evol. Microbiol.">
        <title>Miniphocaeibacter halophilus sp. nov., an ammonium-tolerant acetate-producing bacterium isolated from a biogas system.</title>
        <authorList>
            <person name="Schnurer A."/>
            <person name="Singh A."/>
            <person name="Bi S."/>
            <person name="Qiao W."/>
            <person name="Westerholm M."/>
        </authorList>
    </citation>
    <scope>NUCLEOTIDE SEQUENCE [LARGE SCALE GENOMIC DNA]</scope>
    <source>
        <strain evidence="1 2">AMB_01</strain>
    </source>
</reference>
<organism evidence="1 2">
    <name type="scientific">Miniphocaeibacter halophilus</name>
    <dbReference type="NCBI Taxonomy" id="2931922"/>
    <lineage>
        <taxon>Bacteria</taxon>
        <taxon>Bacillati</taxon>
        <taxon>Bacillota</taxon>
        <taxon>Tissierellia</taxon>
        <taxon>Tissierellales</taxon>
        <taxon>Peptoniphilaceae</taxon>
        <taxon>Miniphocaeibacter</taxon>
    </lineage>
</organism>
<evidence type="ECO:0000313" key="1">
    <source>
        <dbReference type="EMBL" id="QQK07851.1"/>
    </source>
</evidence>
<name>A0AC61MQK4_9FIRM</name>
<protein>
    <submittedName>
        <fullName evidence="1">Uncharacterized protein</fullName>
    </submittedName>
</protein>
<sequence>MNNYLSSFFIWCITTIYFLITFPLGNSIIPLISLGLLTCAYLLKNKKFKFLTMIIFIILIYIEIKFLYFVPILLYNLLNRDRIFNILILVFAILVVWNVFNKEQSLFIILNIFIAVLFKFKDMKIAYLDNKYRNFIIESNEKNFKLKTENQLLIEEQDKGISLAISKERNRIARDIHDGVGHIISRSILQVGALIVREEDNSRINNLNLLKDSLTESMEELRKSLHNLQEDSINLKNELEKIIQNYIFSDIIFNYNLNENKDLNFKYSIIYIVNECLNNIMKHSNATLVEINLRETANNIYILIKDNGTNQKIIKYGIGLNSIQTRVEAINGKLQVSNEKGFRVFINIEKEEI</sequence>
<dbReference type="EMBL" id="CP066744">
    <property type="protein sequence ID" value="QQK07851.1"/>
    <property type="molecule type" value="Genomic_DNA"/>
</dbReference>
<proteinExistence type="predicted"/>
<evidence type="ECO:0000313" key="2">
    <source>
        <dbReference type="Proteomes" id="UP000595814"/>
    </source>
</evidence>
<gene>
    <name evidence="1" type="ORF">JFY71_11330</name>
</gene>
<keyword evidence="2" id="KW-1185">Reference proteome</keyword>
<dbReference type="Proteomes" id="UP000595814">
    <property type="component" value="Chromosome"/>
</dbReference>
<accession>A0AC61MQK4</accession>